<keyword evidence="3" id="KW-1185">Reference proteome</keyword>
<evidence type="ECO:0000313" key="3">
    <source>
        <dbReference type="Proteomes" id="UP001341840"/>
    </source>
</evidence>
<feature type="region of interest" description="Disordered" evidence="1">
    <location>
        <begin position="1"/>
        <end position="25"/>
    </location>
</feature>
<evidence type="ECO:0000313" key="2">
    <source>
        <dbReference type="EMBL" id="MED6152921.1"/>
    </source>
</evidence>
<feature type="compositionally biased region" description="Basic and acidic residues" evidence="1">
    <location>
        <begin position="1"/>
        <end position="15"/>
    </location>
</feature>
<feature type="compositionally biased region" description="Acidic residues" evidence="1">
    <location>
        <begin position="77"/>
        <end position="103"/>
    </location>
</feature>
<accession>A0ABU6TYD9</accession>
<evidence type="ECO:0000256" key="1">
    <source>
        <dbReference type="SAM" id="MobiDB-lite"/>
    </source>
</evidence>
<protein>
    <submittedName>
        <fullName evidence="2">Uncharacterized protein</fullName>
    </submittedName>
</protein>
<dbReference type="EMBL" id="JASCZI010092920">
    <property type="protein sequence ID" value="MED6152921.1"/>
    <property type="molecule type" value="Genomic_DNA"/>
</dbReference>
<feature type="non-terminal residue" evidence="2">
    <location>
        <position position="1"/>
    </location>
</feature>
<sequence>SPKGSLPKERHLELHQKRRSSSMPAVIMRFPERVITKGAPSRAAPKEEVVIDASSDNEVNKEVEDATMELIAKPLILEEEDEEEEEEDPEEEEEEEEDPEAEE</sequence>
<gene>
    <name evidence="2" type="ORF">PIB30_096550</name>
</gene>
<feature type="region of interest" description="Disordered" evidence="1">
    <location>
        <begin position="72"/>
        <end position="103"/>
    </location>
</feature>
<dbReference type="Proteomes" id="UP001341840">
    <property type="component" value="Unassembled WGS sequence"/>
</dbReference>
<comment type="caution">
    <text evidence="2">The sequence shown here is derived from an EMBL/GenBank/DDBJ whole genome shotgun (WGS) entry which is preliminary data.</text>
</comment>
<proteinExistence type="predicted"/>
<organism evidence="2 3">
    <name type="scientific">Stylosanthes scabra</name>
    <dbReference type="NCBI Taxonomy" id="79078"/>
    <lineage>
        <taxon>Eukaryota</taxon>
        <taxon>Viridiplantae</taxon>
        <taxon>Streptophyta</taxon>
        <taxon>Embryophyta</taxon>
        <taxon>Tracheophyta</taxon>
        <taxon>Spermatophyta</taxon>
        <taxon>Magnoliopsida</taxon>
        <taxon>eudicotyledons</taxon>
        <taxon>Gunneridae</taxon>
        <taxon>Pentapetalae</taxon>
        <taxon>rosids</taxon>
        <taxon>fabids</taxon>
        <taxon>Fabales</taxon>
        <taxon>Fabaceae</taxon>
        <taxon>Papilionoideae</taxon>
        <taxon>50 kb inversion clade</taxon>
        <taxon>dalbergioids sensu lato</taxon>
        <taxon>Dalbergieae</taxon>
        <taxon>Pterocarpus clade</taxon>
        <taxon>Stylosanthes</taxon>
    </lineage>
</organism>
<name>A0ABU6TYD9_9FABA</name>
<reference evidence="2 3" key="1">
    <citation type="journal article" date="2023" name="Plants (Basel)">
        <title>Bridging the Gap: Combining Genomics and Transcriptomics Approaches to Understand Stylosanthes scabra, an Orphan Legume from the Brazilian Caatinga.</title>
        <authorList>
            <person name="Ferreira-Neto J.R.C."/>
            <person name="da Silva M.D."/>
            <person name="Binneck E."/>
            <person name="de Melo N.F."/>
            <person name="da Silva R.H."/>
            <person name="de Melo A.L.T.M."/>
            <person name="Pandolfi V."/>
            <person name="Bustamante F.O."/>
            <person name="Brasileiro-Vidal A.C."/>
            <person name="Benko-Iseppon A.M."/>
        </authorList>
    </citation>
    <scope>NUCLEOTIDE SEQUENCE [LARGE SCALE GENOMIC DNA]</scope>
    <source>
        <tissue evidence="2">Leaves</tissue>
    </source>
</reference>